<evidence type="ECO:0000313" key="7">
    <source>
        <dbReference type="EMBL" id="AFY81523.1"/>
    </source>
</evidence>
<evidence type="ECO:0000256" key="5">
    <source>
        <dbReference type="ARBA" id="ARBA00022801"/>
    </source>
</evidence>
<dbReference type="STRING" id="56110.Oscil6304_1850"/>
<dbReference type="PANTHER" id="PTHR34139:SF1">
    <property type="entry name" value="RNASE MJ1380-RELATED"/>
    <property type="match status" value="1"/>
</dbReference>
<keyword evidence="1" id="KW-0597">Phosphoprotein</keyword>
<dbReference type="Gene3D" id="1.20.120.580">
    <property type="entry name" value="bsu32300-like"/>
    <property type="match status" value="1"/>
</dbReference>
<dbReference type="GO" id="GO:0016787">
    <property type="term" value="F:hydrolase activity"/>
    <property type="evidence" value="ECO:0007669"/>
    <property type="project" value="UniProtKB-KW"/>
</dbReference>
<evidence type="ECO:0000256" key="2">
    <source>
        <dbReference type="ARBA" id="ARBA00022649"/>
    </source>
</evidence>
<dbReference type="GO" id="GO:0000166">
    <property type="term" value="F:nucleotide binding"/>
    <property type="evidence" value="ECO:0007669"/>
    <property type="project" value="UniProtKB-KW"/>
</dbReference>
<gene>
    <name evidence="7" type="ORF">Oscil6304_1850</name>
</gene>
<keyword evidence="8" id="KW-1185">Reference proteome</keyword>
<evidence type="ECO:0000256" key="3">
    <source>
        <dbReference type="ARBA" id="ARBA00022722"/>
    </source>
</evidence>
<dbReference type="EMBL" id="CP003607">
    <property type="protein sequence ID" value="AFY81523.1"/>
    <property type="molecule type" value="Genomic_DNA"/>
</dbReference>
<protein>
    <recommendedName>
        <fullName evidence="9">Nucleotidyltransferase</fullName>
    </recommendedName>
</protein>
<dbReference type="HOGENOM" id="CLU_142825_3_3_3"/>
<name>K9TGK0_9CYAN</name>
<dbReference type="InterPro" id="IPR051813">
    <property type="entry name" value="HepT_RNase_toxin"/>
</dbReference>
<keyword evidence="2" id="KW-1277">Toxin-antitoxin system</keyword>
<dbReference type="PANTHER" id="PTHR34139">
    <property type="entry name" value="UPF0331 PROTEIN MJ0127"/>
    <property type="match status" value="1"/>
</dbReference>
<organism evidence="7 8">
    <name type="scientific">Oscillatoria acuminata PCC 6304</name>
    <dbReference type="NCBI Taxonomy" id="56110"/>
    <lineage>
        <taxon>Bacteria</taxon>
        <taxon>Bacillati</taxon>
        <taxon>Cyanobacteriota</taxon>
        <taxon>Cyanophyceae</taxon>
        <taxon>Oscillatoriophycideae</taxon>
        <taxon>Oscillatoriales</taxon>
        <taxon>Oscillatoriaceae</taxon>
        <taxon>Oscillatoria</taxon>
    </lineage>
</organism>
<evidence type="ECO:0000256" key="6">
    <source>
        <dbReference type="ARBA" id="ARBA00024207"/>
    </source>
</evidence>
<dbReference type="Pfam" id="PF01934">
    <property type="entry name" value="HepT-like"/>
    <property type="match status" value="1"/>
</dbReference>
<dbReference type="InterPro" id="IPR037038">
    <property type="entry name" value="HepT-like_sf"/>
</dbReference>
<dbReference type="eggNOG" id="COG2361">
    <property type="taxonomic scope" value="Bacteria"/>
</dbReference>
<keyword evidence="5" id="KW-0378">Hydrolase</keyword>
<dbReference type="InterPro" id="IPR008201">
    <property type="entry name" value="HepT-like"/>
</dbReference>
<dbReference type="GO" id="GO:0110001">
    <property type="term" value="C:toxin-antitoxin complex"/>
    <property type="evidence" value="ECO:0007669"/>
    <property type="project" value="InterPro"/>
</dbReference>
<dbReference type="KEGG" id="oac:Oscil6304_1850"/>
<dbReference type="RefSeq" id="WP_015148167.1">
    <property type="nucleotide sequence ID" value="NC_019693.1"/>
</dbReference>
<dbReference type="PATRIC" id="fig|56110.3.peg.2211"/>
<evidence type="ECO:0000256" key="1">
    <source>
        <dbReference type="ARBA" id="ARBA00022553"/>
    </source>
</evidence>
<dbReference type="AlphaFoldDB" id="K9TGK0"/>
<comment type="similarity">
    <text evidence="6">Belongs to the HepT RNase toxin family.</text>
</comment>
<accession>K9TGK0</accession>
<dbReference type="InParanoid" id="K9TGK0"/>
<evidence type="ECO:0000313" key="8">
    <source>
        <dbReference type="Proteomes" id="UP000010367"/>
    </source>
</evidence>
<dbReference type="Proteomes" id="UP000010367">
    <property type="component" value="Chromosome"/>
</dbReference>
<dbReference type="GO" id="GO:0004540">
    <property type="term" value="F:RNA nuclease activity"/>
    <property type="evidence" value="ECO:0007669"/>
    <property type="project" value="InterPro"/>
</dbReference>
<reference evidence="7 8" key="1">
    <citation type="submission" date="2012-06" db="EMBL/GenBank/DDBJ databases">
        <title>Finished chromosome of genome of Oscillatoria acuminata PCC 6304.</title>
        <authorList>
            <consortium name="US DOE Joint Genome Institute"/>
            <person name="Gugger M."/>
            <person name="Coursin T."/>
            <person name="Rippka R."/>
            <person name="Tandeau De Marsac N."/>
            <person name="Huntemann M."/>
            <person name="Wei C.-L."/>
            <person name="Han J."/>
            <person name="Detter J.C."/>
            <person name="Han C."/>
            <person name="Tapia R."/>
            <person name="Davenport K."/>
            <person name="Daligault H."/>
            <person name="Erkkila T."/>
            <person name="Gu W."/>
            <person name="Munk A.C.C."/>
            <person name="Teshima H."/>
            <person name="Xu Y."/>
            <person name="Chain P."/>
            <person name="Chen A."/>
            <person name="Krypides N."/>
            <person name="Mavromatis K."/>
            <person name="Markowitz V."/>
            <person name="Szeto E."/>
            <person name="Ivanova N."/>
            <person name="Mikhailova N."/>
            <person name="Ovchinnikova G."/>
            <person name="Pagani I."/>
            <person name="Pati A."/>
            <person name="Goodwin L."/>
            <person name="Peters L."/>
            <person name="Pitluck S."/>
            <person name="Woyke T."/>
            <person name="Kerfeld C."/>
        </authorList>
    </citation>
    <scope>NUCLEOTIDE SEQUENCE [LARGE SCALE GENOMIC DNA]</scope>
    <source>
        <strain evidence="7 8">PCC 6304</strain>
    </source>
</reference>
<sequence length="112" mass="13135">MKTDKLYLSNIKECIEKVEIYTQEGKAVFMTNAMMQDAVIRNLEIIGEATKRVSPDLRNQYSNIPWRQMAGLRDVLIHDYLRIDLQEIWEVIETDLPLLKPQVETILQNITE</sequence>
<keyword evidence="3" id="KW-0540">Nuclease</keyword>
<evidence type="ECO:0008006" key="9">
    <source>
        <dbReference type="Google" id="ProtNLM"/>
    </source>
</evidence>
<evidence type="ECO:0000256" key="4">
    <source>
        <dbReference type="ARBA" id="ARBA00022741"/>
    </source>
</evidence>
<keyword evidence="4" id="KW-0547">Nucleotide-binding</keyword>
<proteinExistence type="inferred from homology"/>
<dbReference type="OrthoDB" id="9810538at2"/>